<dbReference type="GO" id="GO:0031177">
    <property type="term" value="F:phosphopantetheine binding"/>
    <property type="evidence" value="ECO:0007669"/>
    <property type="project" value="InterPro"/>
</dbReference>
<feature type="non-terminal residue" evidence="6">
    <location>
        <position position="367"/>
    </location>
</feature>
<dbReference type="SUPFAM" id="SSF52777">
    <property type="entry name" value="CoA-dependent acyltransferases"/>
    <property type="match status" value="1"/>
</dbReference>
<dbReference type="PANTHER" id="PTHR45398:SF1">
    <property type="entry name" value="ENZYME, PUTATIVE (JCVI)-RELATED"/>
    <property type="match status" value="1"/>
</dbReference>
<comment type="cofactor">
    <cofactor evidence="1">
        <name>pantetheine 4'-phosphate</name>
        <dbReference type="ChEBI" id="CHEBI:47942"/>
    </cofactor>
</comment>
<dbReference type="Gene3D" id="1.10.1200.10">
    <property type="entry name" value="ACP-like"/>
    <property type="match status" value="1"/>
</dbReference>
<proteinExistence type="inferred from homology"/>
<dbReference type="InterPro" id="IPR006162">
    <property type="entry name" value="Ppantetheine_attach_site"/>
</dbReference>
<keyword evidence="4" id="KW-0597">Phosphoprotein</keyword>
<dbReference type="PROSITE" id="PS00012">
    <property type="entry name" value="PHOSPHOPANTETHEINE"/>
    <property type="match status" value="1"/>
</dbReference>
<dbReference type="FunFam" id="3.30.300.30:FF:000010">
    <property type="entry name" value="Enterobactin synthetase component F"/>
    <property type="match status" value="1"/>
</dbReference>
<reference evidence="6 7" key="1">
    <citation type="submission" date="2018-05" db="EMBL/GenBank/DDBJ databases">
        <title>Genomic Encyclopedia of Type Strains, Phase IV (KMG-V): Genome sequencing to study the core and pangenomes of soil and plant-associated prokaryotes.</title>
        <authorList>
            <person name="Whitman W."/>
        </authorList>
    </citation>
    <scope>NUCLEOTIDE SEQUENCE [LARGE SCALE GENOMIC DNA]</scope>
    <source>
        <strain evidence="6 7">SLV-132</strain>
    </source>
</reference>
<evidence type="ECO:0000256" key="4">
    <source>
        <dbReference type="ARBA" id="ARBA00022553"/>
    </source>
</evidence>
<dbReference type="InterPro" id="IPR020806">
    <property type="entry name" value="PKS_PP-bd"/>
</dbReference>
<protein>
    <submittedName>
        <fullName evidence="6">AMP-binding enzyme</fullName>
    </submittedName>
</protein>
<accession>A0A316EHY0</accession>
<dbReference type="InterPro" id="IPR023213">
    <property type="entry name" value="CAT-like_dom_sf"/>
</dbReference>
<dbReference type="Gene3D" id="2.30.38.10">
    <property type="entry name" value="Luciferase, Domain 3"/>
    <property type="match status" value="1"/>
</dbReference>
<dbReference type="Pfam" id="PF00668">
    <property type="entry name" value="Condensation"/>
    <property type="match status" value="1"/>
</dbReference>
<comment type="similarity">
    <text evidence="2">Belongs to the ATP-dependent AMP-binding enzyme family.</text>
</comment>
<keyword evidence="3" id="KW-0596">Phosphopantetheine</keyword>
<organism evidence="6 7">
    <name type="scientific">Cupriavidus plantarum</name>
    <dbReference type="NCBI Taxonomy" id="942865"/>
    <lineage>
        <taxon>Bacteria</taxon>
        <taxon>Pseudomonadati</taxon>
        <taxon>Pseudomonadota</taxon>
        <taxon>Betaproteobacteria</taxon>
        <taxon>Burkholderiales</taxon>
        <taxon>Burkholderiaceae</taxon>
        <taxon>Cupriavidus</taxon>
    </lineage>
</organism>
<keyword evidence="7" id="KW-1185">Reference proteome</keyword>
<dbReference type="InterPro" id="IPR045851">
    <property type="entry name" value="AMP-bd_C_sf"/>
</dbReference>
<evidence type="ECO:0000313" key="7">
    <source>
        <dbReference type="Proteomes" id="UP000245754"/>
    </source>
</evidence>
<evidence type="ECO:0000256" key="1">
    <source>
        <dbReference type="ARBA" id="ARBA00001957"/>
    </source>
</evidence>
<dbReference type="RefSeq" id="WP_258308145.1">
    <property type="nucleotide sequence ID" value="NZ_QGGT01000017.1"/>
</dbReference>
<dbReference type="SUPFAM" id="SSF56801">
    <property type="entry name" value="Acetyl-CoA synthetase-like"/>
    <property type="match status" value="1"/>
</dbReference>
<name>A0A316EHY0_9BURK</name>
<feature type="domain" description="Carrier" evidence="5">
    <location>
        <begin position="118"/>
        <end position="192"/>
    </location>
</feature>
<gene>
    <name evidence="6" type="ORF">C7419_1171</name>
</gene>
<dbReference type="AlphaFoldDB" id="A0A316EHY0"/>
<evidence type="ECO:0000313" key="6">
    <source>
        <dbReference type="EMBL" id="PWK30276.1"/>
    </source>
</evidence>
<comment type="caution">
    <text evidence="6">The sequence shown here is derived from an EMBL/GenBank/DDBJ whole genome shotgun (WGS) entry which is preliminary data.</text>
</comment>
<dbReference type="GO" id="GO:0003824">
    <property type="term" value="F:catalytic activity"/>
    <property type="evidence" value="ECO:0007669"/>
    <property type="project" value="InterPro"/>
</dbReference>
<dbReference type="EMBL" id="QGGT01000017">
    <property type="protein sequence ID" value="PWK30276.1"/>
    <property type="molecule type" value="Genomic_DNA"/>
</dbReference>
<dbReference type="FunFam" id="1.10.1200.10:FF:000005">
    <property type="entry name" value="Nonribosomal peptide synthetase 1"/>
    <property type="match status" value="1"/>
</dbReference>
<dbReference type="Proteomes" id="UP000245754">
    <property type="component" value="Unassembled WGS sequence"/>
</dbReference>
<feature type="non-terminal residue" evidence="6">
    <location>
        <position position="1"/>
    </location>
</feature>
<dbReference type="InterPro" id="IPR001242">
    <property type="entry name" value="Condensation_dom"/>
</dbReference>
<evidence type="ECO:0000256" key="3">
    <source>
        <dbReference type="ARBA" id="ARBA00022450"/>
    </source>
</evidence>
<dbReference type="Gene3D" id="3.30.559.10">
    <property type="entry name" value="Chloramphenicol acetyltransferase-like domain"/>
    <property type="match status" value="1"/>
</dbReference>
<evidence type="ECO:0000259" key="5">
    <source>
        <dbReference type="PROSITE" id="PS50075"/>
    </source>
</evidence>
<evidence type="ECO:0000256" key="2">
    <source>
        <dbReference type="ARBA" id="ARBA00006432"/>
    </source>
</evidence>
<dbReference type="Pfam" id="PF13193">
    <property type="entry name" value="AMP-binding_C"/>
    <property type="match status" value="1"/>
</dbReference>
<dbReference type="InterPro" id="IPR009081">
    <property type="entry name" value="PP-bd_ACP"/>
</dbReference>
<dbReference type="SMART" id="SM00823">
    <property type="entry name" value="PKS_PP"/>
    <property type="match status" value="1"/>
</dbReference>
<dbReference type="PROSITE" id="PS50075">
    <property type="entry name" value="CARRIER"/>
    <property type="match status" value="1"/>
</dbReference>
<dbReference type="Pfam" id="PF00550">
    <property type="entry name" value="PP-binding"/>
    <property type="match status" value="1"/>
</dbReference>
<dbReference type="SUPFAM" id="SSF47336">
    <property type="entry name" value="ACP-like"/>
    <property type="match status" value="1"/>
</dbReference>
<sequence>TGDLVRQAADGNVEYVARRDHQVKIRGYRIEPGEIEARLRACAGVAEAAVLAVDSQLVAYVSGSADTLSLRRQLEETLPAYMVPAQIVPLDRLPVTANGKLDRRALPAPVFEAAEHVEASGEIEAKLVAIWQDVLGVARVGVTDNFFELGGDSILSIQAVSRARQAGLRFTPKDLFLHQTVRALAQVVTSAHAIDEAMPTGEVPLLPVQREFFETAISERHHWNQAVLLRPKEAIDPVRLQAAVDRVVAHHDALRMRFSQRDGEWTQRYADTAVTTVTHELVDTDTLTDACTRAQQSLNLEQGPLLRVARFTLADGSQRLLIAIHHLVVDGVSWRILLEDLQQAYRDDAPLPARTSSYQTWARRLQQ</sequence>
<dbReference type="Gene3D" id="3.30.300.30">
    <property type="match status" value="1"/>
</dbReference>
<dbReference type="InterPro" id="IPR025110">
    <property type="entry name" value="AMP-bd_C"/>
</dbReference>
<dbReference type="PANTHER" id="PTHR45398">
    <property type="match status" value="1"/>
</dbReference>
<dbReference type="GO" id="GO:0044550">
    <property type="term" value="P:secondary metabolite biosynthetic process"/>
    <property type="evidence" value="ECO:0007669"/>
    <property type="project" value="UniProtKB-ARBA"/>
</dbReference>
<dbReference type="InterPro" id="IPR036736">
    <property type="entry name" value="ACP-like_sf"/>
</dbReference>